<organism evidence="6 7">
    <name type="scientific">Mucilaginibacter rigui</name>
    <dbReference type="NCBI Taxonomy" id="534635"/>
    <lineage>
        <taxon>Bacteria</taxon>
        <taxon>Pseudomonadati</taxon>
        <taxon>Bacteroidota</taxon>
        <taxon>Sphingobacteriia</taxon>
        <taxon>Sphingobacteriales</taxon>
        <taxon>Sphingobacteriaceae</taxon>
        <taxon>Mucilaginibacter</taxon>
    </lineage>
</organism>
<comment type="caution">
    <text evidence="6">The sequence shown here is derived from an EMBL/GenBank/DDBJ whole genome shotgun (WGS) entry which is preliminary data.</text>
</comment>
<keyword evidence="7" id="KW-1185">Reference proteome</keyword>
<evidence type="ECO:0000256" key="2">
    <source>
        <dbReference type="ARBA" id="ARBA00023125"/>
    </source>
</evidence>
<dbReference type="Gene3D" id="1.10.357.10">
    <property type="entry name" value="Tetracycline Repressor, domain 2"/>
    <property type="match status" value="1"/>
</dbReference>
<sequence>MSKAEQTRQTIIEKASVIFNEKGIAGTSIDDVLKAAKVAKGCLYGHFASKEDLSYACVDYMLTRISERRNNALDKEKTAKAKIFAFMDNNKNPLLSYIDGGCPIVNLSAESDDTNPVIKKKVRKLITTAIKLFTDILHDGIAKNEFSDCLKPEEFALKMFMSIEGANAICRVINSAKPMQQLIHSLKAELDSYSLPG</sequence>
<feature type="domain" description="HTH tetR-type" evidence="5">
    <location>
        <begin position="5"/>
        <end position="65"/>
    </location>
</feature>
<accession>A0ABR7X805</accession>
<gene>
    <name evidence="6" type="ORF">IDJ75_11575</name>
</gene>
<dbReference type="InterPro" id="IPR009057">
    <property type="entry name" value="Homeodomain-like_sf"/>
</dbReference>
<evidence type="ECO:0000313" key="7">
    <source>
        <dbReference type="Proteomes" id="UP000618754"/>
    </source>
</evidence>
<dbReference type="PANTHER" id="PTHR47506:SF3">
    <property type="entry name" value="HTH-TYPE TRANSCRIPTIONAL REGULATOR LMRA"/>
    <property type="match status" value="1"/>
</dbReference>
<evidence type="ECO:0000256" key="3">
    <source>
        <dbReference type="ARBA" id="ARBA00023163"/>
    </source>
</evidence>
<proteinExistence type="predicted"/>
<dbReference type="PANTHER" id="PTHR47506">
    <property type="entry name" value="TRANSCRIPTIONAL REGULATORY PROTEIN"/>
    <property type="match status" value="1"/>
</dbReference>
<dbReference type="InterPro" id="IPR023772">
    <property type="entry name" value="DNA-bd_HTH_TetR-type_CS"/>
</dbReference>
<dbReference type="EMBL" id="JACWMW010000002">
    <property type="protein sequence ID" value="MBD1385922.1"/>
    <property type="molecule type" value="Genomic_DNA"/>
</dbReference>
<dbReference type="Pfam" id="PF00440">
    <property type="entry name" value="TetR_N"/>
    <property type="match status" value="1"/>
</dbReference>
<dbReference type="SUPFAM" id="SSF46689">
    <property type="entry name" value="Homeodomain-like"/>
    <property type="match status" value="1"/>
</dbReference>
<protein>
    <submittedName>
        <fullName evidence="6">TetR/AcrR family transcriptional regulator</fullName>
    </submittedName>
</protein>
<dbReference type="InterPro" id="IPR011075">
    <property type="entry name" value="TetR_C"/>
</dbReference>
<dbReference type="InterPro" id="IPR036271">
    <property type="entry name" value="Tet_transcr_reg_TetR-rel_C_sf"/>
</dbReference>
<evidence type="ECO:0000256" key="1">
    <source>
        <dbReference type="ARBA" id="ARBA00023015"/>
    </source>
</evidence>
<evidence type="ECO:0000313" key="6">
    <source>
        <dbReference type="EMBL" id="MBD1385922.1"/>
    </source>
</evidence>
<dbReference type="PROSITE" id="PS50977">
    <property type="entry name" value="HTH_TETR_2"/>
    <property type="match status" value="1"/>
</dbReference>
<evidence type="ECO:0000259" key="5">
    <source>
        <dbReference type="PROSITE" id="PS50977"/>
    </source>
</evidence>
<dbReference type="Pfam" id="PF16925">
    <property type="entry name" value="TetR_C_13"/>
    <property type="match status" value="1"/>
</dbReference>
<keyword evidence="2 4" id="KW-0238">DNA-binding</keyword>
<dbReference type="Proteomes" id="UP000618754">
    <property type="component" value="Unassembled WGS sequence"/>
</dbReference>
<keyword evidence="1" id="KW-0805">Transcription regulation</keyword>
<name>A0ABR7X805_9SPHI</name>
<dbReference type="PROSITE" id="PS01081">
    <property type="entry name" value="HTH_TETR_1"/>
    <property type="match status" value="1"/>
</dbReference>
<reference evidence="6 7" key="1">
    <citation type="submission" date="2020-09" db="EMBL/GenBank/DDBJ databases">
        <title>Novel species of Mucilaginibacter isolated from a glacier on the Tibetan Plateau.</title>
        <authorList>
            <person name="Liu Q."/>
            <person name="Xin Y.-H."/>
        </authorList>
    </citation>
    <scope>NUCLEOTIDE SEQUENCE [LARGE SCALE GENOMIC DNA]</scope>
    <source>
        <strain evidence="6 7">CGMCC 1.13878</strain>
    </source>
</reference>
<dbReference type="RefSeq" id="WP_191175770.1">
    <property type="nucleotide sequence ID" value="NZ_JACWMW010000002.1"/>
</dbReference>
<keyword evidence="3" id="KW-0804">Transcription</keyword>
<dbReference type="SUPFAM" id="SSF48498">
    <property type="entry name" value="Tetracyclin repressor-like, C-terminal domain"/>
    <property type="match status" value="1"/>
</dbReference>
<feature type="DNA-binding region" description="H-T-H motif" evidence="4">
    <location>
        <begin position="28"/>
        <end position="47"/>
    </location>
</feature>
<dbReference type="InterPro" id="IPR001647">
    <property type="entry name" value="HTH_TetR"/>
</dbReference>
<evidence type="ECO:0000256" key="4">
    <source>
        <dbReference type="PROSITE-ProRule" id="PRU00335"/>
    </source>
</evidence>
<dbReference type="PRINTS" id="PR00455">
    <property type="entry name" value="HTHTETR"/>
</dbReference>